<organism evidence="1">
    <name type="scientific">Cupriavidus necator</name>
    <name type="common">Alcaligenes eutrophus</name>
    <name type="synonym">Ralstonia eutropha</name>
    <dbReference type="NCBI Taxonomy" id="106590"/>
    <lineage>
        <taxon>Bacteria</taxon>
        <taxon>Pseudomonadati</taxon>
        <taxon>Pseudomonadota</taxon>
        <taxon>Betaproteobacteria</taxon>
        <taxon>Burkholderiales</taxon>
        <taxon>Burkholderiaceae</taxon>
        <taxon>Cupriavidus</taxon>
    </lineage>
</organism>
<reference evidence="1" key="1">
    <citation type="submission" date="2016-09" db="EMBL/GenBank/DDBJ databases">
        <authorList>
            <person name="Capua I."/>
            <person name="De Benedictis P."/>
            <person name="Joannis T."/>
            <person name="Lombin L.H."/>
            <person name="Cattoli G."/>
        </authorList>
    </citation>
    <scope>NUCLEOTIDE SEQUENCE</scope>
    <source>
        <strain evidence="1">B9</strain>
    </source>
</reference>
<sequence>MAVRAQASTKRSLGAWCLRNPDKVVPGNPLS</sequence>
<accession>A0A1K0IM72</accession>
<protein>
    <submittedName>
        <fullName evidence="1">Uncharacterized protein</fullName>
    </submittedName>
</protein>
<proteinExistence type="predicted"/>
<evidence type="ECO:0000313" key="1">
    <source>
        <dbReference type="EMBL" id="SCU88146.1"/>
    </source>
</evidence>
<name>A0A1K0IM72_CUPNE</name>
<dbReference type="AlphaFoldDB" id="A0A1K0IM72"/>
<gene>
    <name evidence="1" type="ORF">CNECB9_4820011</name>
</gene>
<dbReference type="EMBL" id="FMSH01000426">
    <property type="protein sequence ID" value="SCU88146.1"/>
    <property type="molecule type" value="Genomic_DNA"/>
</dbReference>